<feature type="region of interest" description="Disordered" evidence="1">
    <location>
        <begin position="69"/>
        <end position="98"/>
    </location>
</feature>
<sequence length="174" mass="19691">MTILGGNYGERNAEYVHSITLYKGEFGSLTLSEKNALTFEELKAYEPLVESPEERKQLRTFKKRARERERYEQYRTGSARQRYESLQRRPDHKHLSSGTRSVFDALYSSARVSDGVTSPTVAELIEATGLGRATVKRAIKNLCERGYITRLEGEGNGEGGRGNPSIYQLGTHKR</sequence>
<name>A0A1H8UCX0_9GAMM</name>
<dbReference type="Proteomes" id="UP000199657">
    <property type="component" value="Unassembled WGS sequence"/>
</dbReference>
<dbReference type="AlphaFoldDB" id="A0A1H8UCX0"/>
<dbReference type="OrthoDB" id="7363114at2"/>
<evidence type="ECO:0000259" key="2">
    <source>
        <dbReference type="Pfam" id="PF12802"/>
    </source>
</evidence>
<dbReference type="Pfam" id="PF12802">
    <property type="entry name" value="MarR_2"/>
    <property type="match status" value="1"/>
</dbReference>
<dbReference type="Gene3D" id="1.10.10.10">
    <property type="entry name" value="Winged helix-like DNA-binding domain superfamily/Winged helix DNA-binding domain"/>
    <property type="match status" value="1"/>
</dbReference>
<proteinExistence type="predicted"/>
<keyword evidence="3" id="KW-0238">DNA-binding</keyword>
<feature type="domain" description="HTH marR-type" evidence="2">
    <location>
        <begin position="110"/>
        <end position="155"/>
    </location>
</feature>
<dbReference type="InterPro" id="IPR000835">
    <property type="entry name" value="HTH_MarR-typ"/>
</dbReference>
<dbReference type="EMBL" id="FOEG01000006">
    <property type="protein sequence ID" value="SEP00877.1"/>
    <property type="molecule type" value="Genomic_DNA"/>
</dbReference>
<dbReference type="GO" id="GO:0003677">
    <property type="term" value="F:DNA binding"/>
    <property type="evidence" value="ECO:0007669"/>
    <property type="project" value="UniProtKB-KW"/>
</dbReference>
<accession>A0A1H8UCX0</accession>
<dbReference type="InterPro" id="IPR036388">
    <property type="entry name" value="WH-like_DNA-bd_sf"/>
</dbReference>
<evidence type="ECO:0000313" key="3">
    <source>
        <dbReference type="EMBL" id="SEP00877.1"/>
    </source>
</evidence>
<gene>
    <name evidence="3" type="ORF">SAMN04488052_10693</name>
</gene>
<dbReference type="InterPro" id="IPR036390">
    <property type="entry name" value="WH_DNA-bd_sf"/>
</dbReference>
<protein>
    <submittedName>
        <fullName evidence="3">Winged helix-turn-helix DNA-binding</fullName>
    </submittedName>
</protein>
<dbReference type="SUPFAM" id="SSF46785">
    <property type="entry name" value="Winged helix' DNA-binding domain"/>
    <property type="match status" value="1"/>
</dbReference>
<organism evidence="3 4">
    <name type="scientific">Aquisalimonas asiatica</name>
    <dbReference type="NCBI Taxonomy" id="406100"/>
    <lineage>
        <taxon>Bacteria</taxon>
        <taxon>Pseudomonadati</taxon>
        <taxon>Pseudomonadota</taxon>
        <taxon>Gammaproteobacteria</taxon>
        <taxon>Chromatiales</taxon>
        <taxon>Ectothiorhodospiraceae</taxon>
        <taxon>Aquisalimonas</taxon>
    </lineage>
</organism>
<dbReference type="GO" id="GO:0003700">
    <property type="term" value="F:DNA-binding transcription factor activity"/>
    <property type="evidence" value="ECO:0007669"/>
    <property type="project" value="InterPro"/>
</dbReference>
<reference evidence="3 4" key="1">
    <citation type="submission" date="2016-10" db="EMBL/GenBank/DDBJ databases">
        <authorList>
            <person name="de Groot N.N."/>
        </authorList>
    </citation>
    <scope>NUCLEOTIDE SEQUENCE [LARGE SCALE GENOMIC DNA]</scope>
    <source>
        <strain evidence="3 4">CGMCC 1.6291</strain>
    </source>
</reference>
<evidence type="ECO:0000256" key="1">
    <source>
        <dbReference type="SAM" id="MobiDB-lite"/>
    </source>
</evidence>
<feature type="region of interest" description="Disordered" evidence="1">
    <location>
        <begin position="153"/>
        <end position="174"/>
    </location>
</feature>
<keyword evidence="4" id="KW-1185">Reference proteome</keyword>
<dbReference type="RefSeq" id="WP_091644815.1">
    <property type="nucleotide sequence ID" value="NZ_FOEG01000006.1"/>
</dbReference>
<evidence type="ECO:0000313" key="4">
    <source>
        <dbReference type="Proteomes" id="UP000199657"/>
    </source>
</evidence>